<protein>
    <submittedName>
        <fullName evidence="2">Uncharacterized protein</fullName>
    </submittedName>
</protein>
<feature type="region of interest" description="Disordered" evidence="1">
    <location>
        <begin position="673"/>
        <end position="715"/>
    </location>
</feature>
<feature type="compositionally biased region" description="Acidic residues" evidence="1">
    <location>
        <begin position="766"/>
        <end position="777"/>
    </location>
</feature>
<dbReference type="AlphaFoldDB" id="E2BVF5"/>
<feature type="region of interest" description="Disordered" evidence="1">
    <location>
        <begin position="732"/>
        <end position="1225"/>
    </location>
</feature>
<dbReference type="OrthoDB" id="7700767at2759"/>
<feature type="compositionally biased region" description="Polar residues" evidence="1">
    <location>
        <begin position="937"/>
        <end position="948"/>
    </location>
</feature>
<dbReference type="Pfam" id="PF16009">
    <property type="entry name" value="DUF4779"/>
    <property type="match status" value="1"/>
</dbReference>
<dbReference type="InterPro" id="IPR031959">
    <property type="entry name" value="DUF4779"/>
</dbReference>
<accession>E2BVF5</accession>
<feature type="compositionally biased region" description="Polar residues" evidence="1">
    <location>
        <begin position="326"/>
        <end position="335"/>
    </location>
</feature>
<proteinExistence type="predicted"/>
<feature type="compositionally biased region" description="Basic residues" evidence="1">
    <location>
        <begin position="1144"/>
        <end position="1155"/>
    </location>
</feature>
<name>E2BVF5_HARSA</name>
<feature type="compositionally biased region" description="Basic and acidic residues" evidence="1">
    <location>
        <begin position="1156"/>
        <end position="1176"/>
    </location>
</feature>
<organism evidence="3">
    <name type="scientific">Harpegnathos saltator</name>
    <name type="common">Jerdon's jumping ant</name>
    <dbReference type="NCBI Taxonomy" id="610380"/>
    <lineage>
        <taxon>Eukaryota</taxon>
        <taxon>Metazoa</taxon>
        <taxon>Ecdysozoa</taxon>
        <taxon>Arthropoda</taxon>
        <taxon>Hexapoda</taxon>
        <taxon>Insecta</taxon>
        <taxon>Pterygota</taxon>
        <taxon>Neoptera</taxon>
        <taxon>Endopterygota</taxon>
        <taxon>Hymenoptera</taxon>
        <taxon>Apocrita</taxon>
        <taxon>Aculeata</taxon>
        <taxon>Formicoidea</taxon>
        <taxon>Formicidae</taxon>
        <taxon>Ponerinae</taxon>
        <taxon>Ponerini</taxon>
        <taxon>Harpegnathos</taxon>
    </lineage>
</organism>
<feature type="compositionally biased region" description="Basic and acidic residues" evidence="1">
    <location>
        <begin position="987"/>
        <end position="1143"/>
    </location>
</feature>
<dbReference type="EMBL" id="GL450828">
    <property type="protein sequence ID" value="EFN80331.1"/>
    <property type="molecule type" value="Genomic_DNA"/>
</dbReference>
<keyword evidence="3" id="KW-1185">Reference proteome</keyword>
<dbReference type="Proteomes" id="UP000008237">
    <property type="component" value="Unassembled WGS sequence"/>
</dbReference>
<feature type="compositionally biased region" description="Basic and acidic residues" evidence="1">
    <location>
        <begin position="895"/>
        <end position="905"/>
    </location>
</feature>
<feature type="compositionally biased region" description="Basic and acidic residues" evidence="1">
    <location>
        <begin position="877"/>
        <end position="887"/>
    </location>
</feature>
<evidence type="ECO:0000313" key="3">
    <source>
        <dbReference type="Proteomes" id="UP000008237"/>
    </source>
</evidence>
<dbReference type="STRING" id="610380.E2BVF5"/>
<feature type="region of interest" description="Disordered" evidence="1">
    <location>
        <begin position="308"/>
        <end position="351"/>
    </location>
</feature>
<gene>
    <name evidence="2" type="ORF">EAI_07051</name>
</gene>
<reference evidence="2 3" key="1">
    <citation type="journal article" date="2010" name="Science">
        <title>Genomic comparison of the ants Camponotus floridanus and Harpegnathos saltator.</title>
        <authorList>
            <person name="Bonasio R."/>
            <person name="Zhang G."/>
            <person name="Ye C."/>
            <person name="Mutti N.S."/>
            <person name="Fang X."/>
            <person name="Qin N."/>
            <person name="Donahue G."/>
            <person name="Yang P."/>
            <person name="Li Q."/>
            <person name="Li C."/>
            <person name="Zhang P."/>
            <person name="Huang Z."/>
            <person name="Berger S.L."/>
            <person name="Reinberg D."/>
            <person name="Wang J."/>
            <person name="Liebig J."/>
        </authorList>
    </citation>
    <scope>NUCLEOTIDE SEQUENCE [LARGE SCALE GENOMIC DNA]</scope>
    <source>
        <strain evidence="2 3">R22 G/1</strain>
    </source>
</reference>
<evidence type="ECO:0000313" key="2">
    <source>
        <dbReference type="EMBL" id="EFN80331.1"/>
    </source>
</evidence>
<feature type="compositionally biased region" description="Basic and acidic residues" evidence="1">
    <location>
        <begin position="1186"/>
        <end position="1219"/>
    </location>
</feature>
<feature type="compositionally biased region" description="Basic and acidic residues" evidence="1">
    <location>
        <begin position="737"/>
        <end position="765"/>
    </location>
</feature>
<feature type="compositionally biased region" description="Basic and acidic residues" evidence="1">
    <location>
        <begin position="952"/>
        <end position="975"/>
    </location>
</feature>
<evidence type="ECO:0000256" key="1">
    <source>
        <dbReference type="SAM" id="MobiDB-lite"/>
    </source>
</evidence>
<dbReference type="OMA" id="AHKHEEH"/>
<feature type="compositionally biased region" description="Basic and acidic residues" evidence="1">
    <location>
        <begin position="794"/>
        <end position="832"/>
    </location>
</feature>
<dbReference type="InParanoid" id="E2BVF5"/>
<sequence>MLTDRLRPSDDLLCNRQRKEEAESAGAIDAGPSISPRLLLTLPRGGCPPLTLRAGVADTVTKFPDVKRTTPDEIILEEVIISGSGNNTRITANALAEEPSKLGREILALLSKREAHKRSLLSDQDVGESQATTVVRVEEDEDELEKLKRVVAKYEPQRIASRIAKRKITDAPVDVHDTRKTSDSKVAKSTTSGPTTDLESTYHEVLRNISRGIPQLAARNAGVSLTSYLSQSMKNLRRIPTAEVTTRTLVAGGETDRPSLSATIDSPHTLSASKKKKLLLQKYMQPNISPRVPLQAESRFDEGTADITESSKEHLHAATWKPKLKNGSSTESPSSIAVDLPENPGNRRGWNAEASFSQVSPSPFVQPSTNHVFNSNKKQLGLQSNFNSLHSPLKHSKVPRPFSITVTEAAQLLNAADPTTKIATYRKSSSSPAAASSHQAVQPTSIALPLILPTDLFSMPPARRYVPIKRANRDFNPPDGFHVAATALFTNSPATSSPAPYAAVIGATKSPAVVSANSRQSPGYYVITEKPTERRTVAATTTIFPAQSPAPTVHILQRRLEPSQDVTPKTNLASELVYDGGQSEPNSKPGDALYNKFADLYSNTPNADVANVLHVQRPKAVAQDYGNFKQPALPVQASSLPYVTLRPLKPVSPALTRPIAPYYDSSLLLPQRATGGQLGEGNVGTSERSRVEDGDEDEGEGAAIDDKSASGSYRSQVNRGVNYEAGEIAKAPSAVAHEVRHDEDPYRPRSRDDEERQDKQPRGLYDDDDDDDDDDDGGGAGNARDEADAGEALEGEHVEEGGRGSEDEDGDGHYRYDKLKYDRDADEKEQRRKQQRYGASKDYDHQAVDVGFNRRLTASRQQEAARDSRYGKKKRNRDREHEKHEDEGAATEDTSVTRRAKDQRARQRAKYQRKWNHNDDNTYRGHLASPQADSHRQAQYRQEYQETNPPHVRAEYQQRQGRVKDVYRDPRHENNKSQGHGNEEEEHDHVHGETQEHAHKHEEHHDGKKHGGDHKFEAGEGSEHDAEHHGHKGEKGDKGYKVWHENEKAAKGHHDKEHSSKKYDEKEGKEKKHEEEGGYHEHHGHGEKGEKAANFEEKGEHQKGHSTKGEHSVHKKDEYEKKTEFFDEFHEDGGTEKHGEHHHEHEKKKGGHEKKAHHDAEHHEEKHGKEHKYEKGGHHHEHKGHKVDEGHNHHYEHGHHYGDKGNHEHGKKWNYEKGDGHKRKR</sequence>
<feature type="compositionally biased region" description="Basic residues" evidence="1">
    <location>
        <begin position="906"/>
        <end position="915"/>
    </location>
</feature>